<evidence type="ECO:0000256" key="2">
    <source>
        <dbReference type="ARBA" id="ARBA00022801"/>
    </source>
</evidence>
<reference evidence="3 4" key="1">
    <citation type="submission" date="2015-05" db="EMBL/GenBank/DDBJ databases">
        <title>Comparison of genome.</title>
        <authorList>
            <person name="Zheng Z."/>
            <person name="Sun M."/>
        </authorList>
    </citation>
    <scope>NUCLEOTIDE SEQUENCE [LARGE SCALE GENOMIC DNA]</scope>
    <source>
        <strain evidence="3 4">G25-74</strain>
    </source>
</reference>
<protein>
    <recommendedName>
        <fullName evidence="5">Alpha/beta hydrolase</fullName>
    </recommendedName>
</protein>
<dbReference type="InterPro" id="IPR000801">
    <property type="entry name" value="Esterase-like"/>
</dbReference>
<dbReference type="PANTHER" id="PTHR40841">
    <property type="entry name" value="SIDEROPHORE TRIACETYLFUSARININE C ESTERASE"/>
    <property type="match status" value="1"/>
</dbReference>
<comment type="similarity">
    <text evidence="1">Belongs to the esterase D family.</text>
</comment>
<proteinExistence type="inferred from homology"/>
<evidence type="ECO:0000256" key="1">
    <source>
        <dbReference type="ARBA" id="ARBA00005622"/>
    </source>
</evidence>
<dbReference type="PATRIC" id="fig|217031.6.peg.266"/>
<dbReference type="Proteomes" id="UP000077881">
    <property type="component" value="Unassembled WGS sequence"/>
</dbReference>
<dbReference type="InterPro" id="IPR029058">
    <property type="entry name" value="AB_hydrolase_fold"/>
</dbReference>
<gene>
    <name evidence="3" type="ORF">ABB05_01215</name>
</gene>
<keyword evidence="4" id="KW-1185">Reference proteome</keyword>
<dbReference type="OrthoDB" id="9784036at2"/>
<keyword evidence="2" id="KW-0378">Hydrolase</keyword>
<organism evidence="3 4">
    <name type="scientific">Lederbergia galactosidilytica</name>
    <dbReference type="NCBI Taxonomy" id="217031"/>
    <lineage>
        <taxon>Bacteria</taxon>
        <taxon>Bacillati</taxon>
        <taxon>Bacillota</taxon>
        <taxon>Bacilli</taxon>
        <taxon>Bacillales</taxon>
        <taxon>Bacillaceae</taxon>
        <taxon>Lederbergia</taxon>
    </lineage>
</organism>
<evidence type="ECO:0000313" key="3">
    <source>
        <dbReference type="EMBL" id="OAK75659.1"/>
    </source>
</evidence>
<dbReference type="SUPFAM" id="SSF53474">
    <property type="entry name" value="alpha/beta-Hydrolases"/>
    <property type="match status" value="1"/>
</dbReference>
<accession>A0A178A763</accession>
<evidence type="ECO:0000313" key="4">
    <source>
        <dbReference type="Proteomes" id="UP000077881"/>
    </source>
</evidence>
<dbReference type="PANTHER" id="PTHR40841:SF2">
    <property type="entry name" value="SIDEROPHORE-DEGRADING ESTERASE (EUROFUNG)"/>
    <property type="match status" value="1"/>
</dbReference>
<dbReference type="Pfam" id="PF00756">
    <property type="entry name" value="Esterase"/>
    <property type="match status" value="1"/>
</dbReference>
<evidence type="ECO:0008006" key="5">
    <source>
        <dbReference type="Google" id="ProtNLM"/>
    </source>
</evidence>
<comment type="caution">
    <text evidence="3">The sequence shown here is derived from an EMBL/GenBank/DDBJ whole genome shotgun (WGS) entry which is preliminary data.</text>
</comment>
<dbReference type="AlphaFoldDB" id="A0A178A763"/>
<dbReference type="Gene3D" id="3.40.50.1820">
    <property type="entry name" value="alpha/beta hydrolase"/>
    <property type="match status" value="1"/>
</dbReference>
<name>A0A178A763_9BACI</name>
<sequence length="242" mass="27692">MNLPYDIKVAIPSTPPPEDGYPIVYVLDGNAYFSFARDVVRLQSRRTAKTFVEIALIVGIGHLGDDEAVSKRRFYEFTAPAASYIYPERLKKFGKKEHGGAEKLLKFIQLELKPEIEKRFSVNQKKQTLFGHSLSGLFTLWALFTQPKSFQSYLAISPSVWWNNHEIFDYANNFLKHIEQRNGLNLFIAVGEHEAFMVDDAQRLFSQLEGHLEANFYIALGENHASVVPTVISRAFRFAFTH</sequence>
<dbReference type="EMBL" id="LDJR01000010">
    <property type="protein sequence ID" value="OAK75659.1"/>
    <property type="molecule type" value="Genomic_DNA"/>
</dbReference>
<dbReference type="GO" id="GO:0016788">
    <property type="term" value="F:hydrolase activity, acting on ester bonds"/>
    <property type="evidence" value="ECO:0007669"/>
    <property type="project" value="TreeGrafter"/>
</dbReference>
<dbReference type="InterPro" id="IPR052558">
    <property type="entry name" value="Siderophore_Hydrolase_D"/>
</dbReference>
<dbReference type="STRING" id="217031.ABB05_01215"/>